<organism evidence="1 2">
    <name type="scientific">Ensete ventricosum</name>
    <name type="common">Abyssinian banana</name>
    <name type="synonym">Musa ensete</name>
    <dbReference type="NCBI Taxonomy" id="4639"/>
    <lineage>
        <taxon>Eukaryota</taxon>
        <taxon>Viridiplantae</taxon>
        <taxon>Streptophyta</taxon>
        <taxon>Embryophyta</taxon>
        <taxon>Tracheophyta</taxon>
        <taxon>Spermatophyta</taxon>
        <taxon>Magnoliopsida</taxon>
        <taxon>Liliopsida</taxon>
        <taxon>Zingiberales</taxon>
        <taxon>Musaceae</taxon>
        <taxon>Ensete</taxon>
    </lineage>
</organism>
<reference evidence="1 2" key="1">
    <citation type="journal article" date="2014" name="Agronomy (Basel)">
        <title>A Draft Genome Sequence for Ensete ventricosum, the Drought-Tolerant Tree Against Hunger.</title>
        <authorList>
            <person name="Harrison J."/>
            <person name="Moore K.A."/>
            <person name="Paszkiewicz K."/>
            <person name="Jones T."/>
            <person name="Grant M."/>
            <person name="Ambacheew D."/>
            <person name="Muzemil S."/>
            <person name="Studholme D.J."/>
        </authorList>
    </citation>
    <scope>NUCLEOTIDE SEQUENCE [LARGE SCALE GENOMIC DNA]</scope>
</reference>
<sequence>MESPVASNREVQPEAKVPQHWTVKVHVDSPALVPARSRCYSHDPAQASPDLDTLSYDSTDSLREQVHQVHQRLDEVQKEVLKSKEGIRGELESFPDHRPEHGIVASNPPLSSFDLLAKKFELSFLVSARPKPTVTSLLGLAQGNEESLAQFIR</sequence>
<evidence type="ECO:0000313" key="2">
    <source>
        <dbReference type="Proteomes" id="UP000287651"/>
    </source>
</evidence>
<name>A0A426XML9_ENSVE</name>
<evidence type="ECO:0000313" key="1">
    <source>
        <dbReference type="EMBL" id="RRT40714.1"/>
    </source>
</evidence>
<dbReference type="EMBL" id="AMZH03019165">
    <property type="protein sequence ID" value="RRT40714.1"/>
    <property type="molecule type" value="Genomic_DNA"/>
</dbReference>
<comment type="caution">
    <text evidence="1">The sequence shown here is derived from an EMBL/GenBank/DDBJ whole genome shotgun (WGS) entry which is preliminary data.</text>
</comment>
<gene>
    <name evidence="1" type="ORF">B296_00058323</name>
</gene>
<dbReference type="Proteomes" id="UP000287651">
    <property type="component" value="Unassembled WGS sequence"/>
</dbReference>
<proteinExistence type="predicted"/>
<accession>A0A426XML9</accession>
<dbReference type="AlphaFoldDB" id="A0A426XML9"/>
<protein>
    <submittedName>
        <fullName evidence="1">Uncharacterized protein</fullName>
    </submittedName>
</protein>